<dbReference type="Proteomes" id="UP000274504">
    <property type="component" value="Unassembled WGS sequence"/>
</dbReference>
<dbReference type="PRINTS" id="PR01301">
    <property type="entry name" value="RGSPROTEIN"/>
</dbReference>
<feature type="region of interest" description="Disordered" evidence="1">
    <location>
        <begin position="147"/>
        <end position="167"/>
    </location>
</feature>
<dbReference type="PANTHER" id="PTHR10845">
    <property type="entry name" value="REGULATOR OF G PROTEIN SIGNALING"/>
    <property type="match status" value="1"/>
</dbReference>
<evidence type="ECO:0000313" key="3">
    <source>
        <dbReference type="EMBL" id="VDL64340.1"/>
    </source>
</evidence>
<evidence type="ECO:0000313" key="4">
    <source>
        <dbReference type="Proteomes" id="UP000274504"/>
    </source>
</evidence>
<dbReference type="FunFam" id="1.10.167.10:FF:000001">
    <property type="entry name" value="Putative regulator of g-protein signaling 12"/>
    <property type="match status" value="1"/>
</dbReference>
<dbReference type="InterPro" id="IPR016137">
    <property type="entry name" value="RGS"/>
</dbReference>
<dbReference type="EMBL" id="UYSG01012127">
    <property type="protein sequence ID" value="VDL64340.1"/>
    <property type="molecule type" value="Genomic_DNA"/>
</dbReference>
<evidence type="ECO:0000313" key="5">
    <source>
        <dbReference type="WBParaSite" id="HDID_0001092701-mRNA-1"/>
    </source>
</evidence>
<name>A0A0R3SYT2_HYMDI</name>
<protein>
    <submittedName>
        <fullName evidence="5">RGS domain-containing protein</fullName>
    </submittedName>
</protein>
<dbReference type="PROSITE" id="PS50132">
    <property type="entry name" value="RGS"/>
    <property type="match status" value="1"/>
</dbReference>
<organism evidence="5">
    <name type="scientific">Hymenolepis diminuta</name>
    <name type="common">Rat tapeworm</name>
    <dbReference type="NCBI Taxonomy" id="6216"/>
    <lineage>
        <taxon>Eukaryota</taxon>
        <taxon>Metazoa</taxon>
        <taxon>Spiralia</taxon>
        <taxon>Lophotrochozoa</taxon>
        <taxon>Platyhelminthes</taxon>
        <taxon>Cestoda</taxon>
        <taxon>Eucestoda</taxon>
        <taxon>Cyclophyllidea</taxon>
        <taxon>Hymenolepididae</taxon>
        <taxon>Hymenolepis</taxon>
    </lineage>
</organism>
<dbReference type="WBParaSite" id="HDID_0001092701-mRNA-1">
    <property type="protein sequence ID" value="HDID_0001092701-mRNA-1"/>
    <property type="gene ID" value="HDID_0001092701"/>
</dbReference>
<accession>A0A0R3SYT2</accession>
<dbReference type="PANTHER" id="PTHR10845:SF259">
    <property type="entry name" value="RGS DOMAIN-CONTAINING PROTEIN-RELATED"/>
    <property type="match status" value="1"/>
</dbReference>
<feature type="domain" description="RGS" evidence="2">
    <location>
        <begin position="11"/>
        <end position="117"/>
    </location>
</feature>
<dbReference type="InterPro" id="IPR044926">
    <property type="entry name" value="RGS_subdomain_2"/>
</dbReference>
<sequence length="186" mass="21376">MHACPSHATDGILVFREFLQGEFSDENLEFWIACQKYKNLTDVSLQKRRAQEIYDGFIAFQSQREVNLDCETRIQTEARLAQAELDLFDASQKRIEALMEKDPYRRFLRSNLFLKLLDKCQKLENTNPNSPEDNPDNSNSVILIDHVPESTTADEVSPKARRLKTKPSQSIDLGDLRVVSVKLTKS</sequence>
<dbReference type="Pfam" id="PF00615">
    <property type="entry name" value="RGS"/>
    <property type="match status" value="1"/>
</dbReference>
<dbReference type="OrthoDB" id="196547at2759"/>
<dbReference type="SUPFAM" id="SSF48097">
    <property type="entry name" value="Regulator of G-protein signaling, RGS"/>
    <property type="match status" value="1"/>
</dbReference>
<dbReference type="STRING" id="6216.A0A0R3SYT2"/>
<dbReference type="InterPro" id="IPR036305">
    <property type="entry name" value="RGS_sf"/>
</dbReference>
<proteinExistence type="predicted"/>
<reference evidence="5" key="1">
    <citation type="submission" date="2017-02" db="UniProtKB">
        <authorList>
            <consortium name="WormBaseParasite"/>
        </authorList>
    </citation>
    <scope>IDENTIFICATION</scope>
</reference>
<dbReference type="AlphaFoldDB" id="A0A0R3SYT2"/>
<evidence type="ECO:0000256" key="1">
    <source>
        <dbReference type="SAM" id="MobiDB-lite"/>
    </source>
</evidence>
<dbReference type="Gene3D" id="1.10.167.10">
    <property type="entry name" value="Regulator of G-protein Signalling 4, domain 2"/>
    <property type="match status" value="1"/>
</dbReference>
<gene>
    <name evidence="3" type="ORF">HDID_LOCUS10925</name>
</gene>
<evidence type="ECO:0000259" key="2">
    <source>
        <dbReference type="PROSITE" id="PS50132"/>
    </source>
</evidence>
<reference evidence="3 4" key="2">
    <citation type="submission" date="2018-11" db="EMBL/GenBank/DDBJ databases">
        <authorList>
            <consortium name="Pathogen Informatics"/>
        </authorList>
    </citation>
    <scope>NUCLEOTIDE SEQUENCE [LARGE SCALE GENOMIC DNA]</scope>
</reference>
<dbReference type="SMART" id="SM00315">
    <property type="entry name" value="RGS"/>
    <property type="match status" value="1"/>
</dbReference>